<dbReference type="AlphaFoldDB" id="A0AAD3SC33"/>
<sequence>MVCSIGSARMAVMARLLAAGSFSQSIAEKVAHQKLVAQYIYRELHEADEANLLDEEDMHVFELKPLTDPLHLVCCNACKKPVKASQYAAHAEFCRSLHSTGELFSELDGGAWHKKTQRKDRKKPVTAGNLVASIGVQERCVTIGASDVAASDYHLDERASVTTFVSVEGRDRPVGANLAATLDSSVVNATGNSVAVMMPPTKRPKSIAGGVIQSSGGIVITQSVSNLLCSQKPFTYVPAPLATKVYYSQRNDRLRAALNHMYHHGTQKRGPCGDRASPKVSEGNVAARQGSSPVILSHEQLHDQSEKRYRRFSPSAEIPDQKFAQISEADLGWAGGCQPPGNYSDPFPVNDVSTSQRTAGVMRDRYISKPHSHTVVSGTPLATIQQPNGSVPVI</sequence>
<accession>A0AAD3SC33</accession>
<dbReference type="PANTHER" id="PTHR47805">
    <property type="entry name" value="SAGA-ASSOCIATED FACTOR 73"/>
    <property type="match status" value="1"/>
</dbReference>
<dbReference type="GO" id="GO:0000124">
    <property type="term" value="C:SAGA complex"/>
    <property type="evidence" value="ECO:0007669"/>
    <property type="project" value="InterPro"/>
</dbReference>
<dbReference type="InterPro" id="IPR037804">
    <property type="entry name" value="SGF73"/>
</dbReference>
<reference evidence="2" key="1">
    <citation type="submission" date="2023-05" db="EMBL/GenBank/DDBJ databases">
        <title>Nepenthes gracilis genome sequencing.</title>
        <authorList>
            <person name="Fukushima K."/>
        </authorList>
    </citation>
    <scope>NUCLEOTIDE SEQUENCE</scope>
    <source>
        <strain evidence="2">SING2019-196</strain>
    </source>
</reference>
<protein>
    <recommendedName>
        <fullName evidence="4">SAGA-associated factor 11</fullName>
    </recommendedName>
</protein>
<evidence type="ECO:0000256" key="1">
    <source>
        <dbReference type="SAM" id="MobiDB-lite"/>
    </source>
</evidence>
<comment type="caution">
    <text evidence="2">The sequence shown here is derived from an EMBL/GenBank/DDBJ whole genome shotgun (WGS) entry which is preliminary data.</text>
</comment>
<dbReference type="PANTHER" id="PTHR47805:SF1">
    <property type="entry name" value="SAGA-ASSOCIATED FACTOR 73"/>
    <property type="match status" value="1"/>
</dbReference>
<dbReference type="EMBL" id="BSYO01000008">
    <property type="protein sequence ID" value="GMH08362.1"/>
    <property type="molecule type" value="Genomic_DNA"/>
</dbReference>
<dbReference type="Proteomes" id="UP001279734">
    <property type="component" value="Unassembled WGS sequence"/>
</dbReference>
<evidence type="ECO:0008006" key="4">
    <source>
        <dbReference type="Google" id="ProtNLM"/>
    </source>
</evidence>
<proteinExistence type="predicted"/>
<evidence type="ECO:0000313" key="3">
    <source>
        <dbReference type="Proteomes" id="UP001279734"/>
    </source>
</evidence>
<evidence type="ECO:0000313" key="2">
    <source>
        <dbReference type="EMBL" id="GMH08362.1"/>
    </source>
</evidence>
<gene>
    <name evidence="2" type="ORF">Nepgr_010202</name>
</gene>
<feature type="region of interest" description="Disordered" evidence="1">
    <location>
        <begin position="264"/>
        <end position="291"/>
    </location>
</feature>
<keyword evidence="3" id="KW-1185">Reference proteome</keyword>
<name>A0AAD3SC33_NEPGR</name>
<organism evidence="2 3">
    <name type="scientific">Nepenthes gracilis</name>
    <name type="common">Slender pitcher plant</name>
    <dbReference type="NCBI Taxonomy" id="150966"/>
    <lineage>
        <taxon>Eukaryota</taxon>
        <taxon>Viridiplantae</taxon>
        <taxon>Streptophyta</taxon>
        <taxon>Embryophyta</taxon>
        <taxon>Tracheophyta</taxon>
        <taxon>Spermatophyta</taxon>
        <taxon>Magnoliopsida</taxon>
        <taxon>eudicotyledons</taxon>
        <taxon>Gunneridae</taxon>
        <taxon>Pentapetalae</taxon>
        <taxon>Caryophyllales</taxon>
        <taxon>Nepenthaceae</taxon>
        <taxon>Nepenthes</taxon>
    </lineage>
</organism>